<comment type="caution">
    <text evidence="2">The sequence shown here is derived from an EMBL/GenBank/DDBJ whole genome shotgun (WGS) entry which is preliminary data.</text>
</comment>
<dbReference type="Proteomes" id="UP000300142">
    <property type="component" value="Unassembled WGS sequence"/>
</dbReference>
<evidence type="ECO:0000259" key="1">
    <source>
        <dbReference type="Pfam" id="PF14491"/>
    </source>
</evidence>
<dbReference type="EMBL" id="BJCE01000126">
    <property type="protein sequence ID" value="GCL38251.1"/>
    <property type="molecule type" value="Genomic_DNA"/>
</dbReference>
<organism evidence="2 3">
    <name type="scientific">Sphaerospermopsis reniformis</name>
    <dbReference type="NCBI Taxonomy" id="531300"/>
    <lineage>
        <taxon>Bacteria</taxon>
        <taxon>Bacillati</taxon>
        <taxon>Cyanobacteriota</taxon>
        <taxon>Cyanophyceae</taxon>
        <taxon>Nostocales</taxon>
        <taxon>Aphanizomenonaceae</taxon>
        <taxon>Sphaerospermopsis</taxon>
    </lineage>
</organism>
<evidence type="ECO:0000313" key="3">
    <source>
        <dbReference type="Proteomes" id="UP000300142"/>
    </source>
</evidence>
<evidence type="ECO:0000313" key="2">
    <source>
        <dbReference type="EMBL" id="GCL38251.1"/>
    </source>
</evidence>
<reference evidence="3" key="1">
    <citation type="submission" date="2019-02" db="EMBL/GenBank/DDBJ databases">
        <title>Draft genome sequence of Sphaerospermopsis reniformis NIES-1949.</title>
        <authorList>
            <person name="Yamaguchi H."/>
            <person name="Suzuki S."/>
            <person name="Kawachi M."/>
        </authorList>
    </citation>
    <scope>NUCLEOTIDE SEQUENCE [LARGE SCALE GENOMIC DNA]</scope>
    <source>
        <strain evidence="3">NIES-1949</strain>
    </source>
</reference>
<keyword evidence="3" id="KW-1185">Reference proteome</keyword>
<feature type="domain" description="DUF4435" evidence="1">
    <location>
        <begin position="31"/>
        <end position="256"/>
    </location>
</feature>
<name>A0A480A4Q6_9CYAN</name>
<accession>A0A480A4Q6</accession>
<dbReference type="InterPro" id="IPR029492">
    <property type="entry name" value="DUF4435"/>
</dbReference>
<dbReference type="Pfam" id="PF14491">
    <property type="entry name" value="DUF4435"/>
    <property type="match status" value="1"/>
</dbReference>
<gene>
    <name evidence="2" type="ORF">SR1949_33650</name>
</gene>
<dbReference type="RefSeq" id="WP_137668192.1">
    <property type="nucleotide sequence ID" value="NZ_BJCE01000126.1"/>
</dbReference>
<dbReference type="AlphaFoldDB" id="A0A480A4Q6"/>
<proteinExistence type="predicted"/>
<protein>
    <recommendedName>
        <fullName evidence="1">DUF4435 domain-containing protein</fullName>
    </recommendedName>
</protein>
<sequence length="303" mass="35662">MSVAKLRNARNRPVVAFTEFTRQYKQDEFALYCFFEGEDDKKYYGIRIRNIARPIKYSYFSCDGKQGVLDIHRIITNRKTYSQVRAAYFIDRDFDISIKNTEITGIYETPCYSIENFYTSINSFCEILRSEFKLSESDIDFNNCKNLYIKLQKEFHDAVELLNIWIACQREKRTDLKLSGLDISKLVQIDLDNITSNYSINDLYTQFTKAITVTQEELDLKQNHLGLQEHQKSFRGKFEIYFLFKVIQKLIEEANKGNPKYFTKKIKITLNLRETTLISNLSQYADTPDCLVGYLESFRTSVN</sequence>